<feature type="compositionally biased region" description="Basic and acidic residues" evidence="1">
    <location>
        <begin position="329"/>
        <end position="349"/>
    </location>
</feature>
<dbReference type="GO" id="GO:0006285">
    <property type="term" value="P:base-excision repair, AP site formation"/>
    <property type="evidence" value="ECO:0007669"/>
    <property type="project" value="UniProtKB-ARBA"/>
</dbReference>
<dbReference type="InterPro" id="IPR003265">
    <property type="entry name" value="HhH-GPD_domain"/>
</dbReference>
<dbReference type="RefSeq" id="XP_056481587.1">
    <property type="nucleotide sequence ID" value="XM_056638080.1"/>
</dbReference>
<dbReference type="OrthoDB" id="5607at2759"/>
<keyword evidence="4" id="KW-1185">Reference proteome</keyword>
<reference evidence="3" key="2">
    <citation type="journal article" date="2023" name="IMA Fungus">
        <title>Comparative genomic study of the Penicillium genus elucidates a diverse pangenome and 15 lateral gene transfer events.</title>
        <authorList>
            <person name="Petersen C."/>
            <person name="Sorensen T."/>
            <person name="Nielsen M.R."/>
            <person name="Sondergaard T.E."/>
            <person name="Sorensen J.L."/>
            <person name="Fitzpatrick D.A."/>
            <person name="Frisvad J.C."/>
            <person name="Nielsen K.L."/>
        </authorList>
    </citation>
    <scope>NUCLEOTIDE SEQUENCE</scope>
    <source>
        <strain evidence="3">IBT 29677</strain>
    </source>
</reference>
<dbReference type="CDD" id="cd00056">
    <property type="entry name" value="ENDO3c"/>
    <property type="match status" value="1"/>
</dbReference>
<feature type="compositionally biased region" description="Basic and acidic residues" evidence="1">
    <location>
        <begin position="307"/>
        <end position="318"/>
    </location>
</feature>
<dbReference type="PANTHER" id="PTHR47203">
    <property type="match status" value="1"/>
</dbReference>
<evidence type="ECO:0000259" key="2">
    <source>
        <dbReference type="SMART" id="SM00478"/>
    </source>
</evidence>
<dbReference type="SUPFAM" id="SSF48150">
    <property type="entry name" value="DNA-glycosylase"/>
    <property type="match status" value="1"/>
</dbReference>
<dbReference type="Pfam" id="PF00730">
    <property type="entry name" value="HhH-GPD"/>
    <property type="match status" value="1"/>
</dbReference>
<dbReference type="InterPro" id="IPR011257">
    <property type="entry name" value="DNA_glycosylase"/>
</dbReference>
<dbReference type="InterPro" id="IPR023170">
    <property type="entry name" value="HhH_base_excis_C"/>
</dbReference>
<gene>
    <name evidence="3" type="ORF">N7509_013443</name>
</gene>
<feature type="compositionally biased region" description="Basic residues" evidence="1">
    <location>
        <begin position="56"/>
        <end position="67"/>
    </location>
</feature>
<proteinExistence type="predicted"/>
<organism evidence="3 4">
    <name type="scientific">Penicillium cosmopolitanum</name>
    <dbReference type="NCBI Taxonomy" id="1131564"/>
    <lineage>
        <taxon>Eukaryota</taxon>
        <taxon>Fungi</taxon>
        <taxon>Dikarya</taxon>
        <taxon>Ascomycota</taxon>
        <taxon>Pezizomycotina</taxon>
        <taxon>Eurotiomycetes</taxon>
        <taxon>Eurotiomycetidae</taxon>
        <taxon>Eurotiales</taxon>
        <taxon>Aspergillaceae</taxon>
        <taxon>Penicillium</taxon>
    </lineage>
</organism>
<dbReference type="EMBL" id="JAPZBU010000012">
    <property type="protein sequence ID" value="KAJ5376557.1"/>
    <property type="molecule type" value="Genomic_DNA"/>
</dbReference>
<evidence type="ECO:0000313" key="3">
    <source>
        <dbReference type="EMBL" id="KAJ5376557.1"/>
    </source>
</evidence>
<dbReference type="Proteomes" id="UP001147747">
    <property type="component" value="Unassembled WGS sequence"/>
</dbReference>
<evidence type="ECO:0000256" key="1">
    <source>
        <dbReference type="SAM" id="MobiDB-lite"/>
    </source>
</evidence>
<feature type="region of interest" description="Disordered" evidence="1">
    <location>
        <begin position="307"/>
        <end position="349"/>
    </location>
</feature>
<dbReference type="SMART" id="SM00478">
    <property type="entry name" value="ENDO3c"/>
    <property type="match status" value="1"/>
</dbReference>
<feature type="region of interest" description="Disordered" evidence="1">
    <location>
        <begin position="1"/>
        <end position="176"/>
    </location>
</feature>
<feature type="compositionally biased region" description="Basic and acidic residues" evidence="1">
    <location>
        <begin position="9"/>
        <end position="22"/>
    </location>
</feature>
<comment type="caution">
    <text evidence="3">The sequence shown here is derived from an EMBL/GenBank/DDBJ whole genome shotgun (WGS) entry which is preliminary data.</text>
</comment>
<feature type="compositionally biased region" description="Polar residues" evidence="1">
    <location>
        <begin position="134"/>
        <end position="150"/>
    </location>
</feature>
<reference evidence="3" key="1">
    <citation type="submission" date="2022-12" db="EMBL/GenBank/DDBJ databases">
        <authorList>
            <person name="Petersen C."/>
        </authorList>
    </citation>
    <scope>NUCLEOTIDE SEQUENCE</scope>
    <source>
        <strain evidence="3">IBT 29677</strain>
    </source>
</reference>
<dbReference type="Gene3D" id="1.10.1670.10">
    <property type="entry name" value="Helix-hairpin-Helix base-excision DNA repair enzymes (C-terminal)"/>
    <property type="match status" value="1"/>
</dbReference>
<sequence>MTPKPARKSTADPKERKLDGKKAMKARASTTRKQPTRGAKSKTKKPASKASQMKTPTKKNLKTKANVKKKEEDSPQPNPVPATTTEELPHNLGNLTPITNSPQPPNTLADGNEPTSVATGLDEPSHNLHLTPELTPTTGTSPQTPASQTPKPKPEKNRPKYKITPGKTPFPSWPAPTPTQCEELNQLLSYAHGEPIAPKTIPRPSIEFAGCGEVPCVLDALIRTLLSAATQGSNSAMSYKALASRFGVLEDGVGKGGVNWDAVRLAPLREVFETIQRGGLADVKSKNLKGILDLVYEENRVRFEGLRGEERQGGKNEEDSNDIATLIEPEAKTEMQKSKSKSDKEKDKDREYDLACAEQNFLTLNHLHNLPTTEAMEELIKYPGIGVKTAACVLLFCLQRPCFAVDTHIFRITKWLGWVPADLATEVTAFSHLDARIPDHLKYSLHHLLIKHGKLCPHAGRSRG</sequence>
<name>A0A9W9VC49_9EURO</name>
<dbReference type="GO" id="GO:0000702">
    <property type="term" value="F:oxidized base lesion DNA N-glycosylase activity"/>
    <property type="evidence" value="ECO:0007669"/>
    <property type="project" value="UniProtKB-ARBA"/>
</dbReference>
<evidence type="ECO:0000313" key="4">
    <source>
        <dbReference type="Proteomes" id="UP001147747"/>
    </source>
</evidence>
<dbReference type="PANTHER" id="PTHR47203:SF1">
    <property type="entry name" value="HYPOTHETICAL BASE EXCISION DNA REPAIR PROTEIN (EUROFUNG)"/>
    <property type="match status" value="1"/>
</dbReference>
<dbReference type="AlphaFoldDB" id="A0A9W9VC49"/>
<dbReference type="Gene3D" id="1.10.340.30">
    <property type="entry name" value="Hypothetical protein, domain 2"/>
    <property type="match status" value="1"/>
</dbReference>
<protein>
    <recommendedName>
        <fullName evidence="2">HhH-GPD domain-containing protein</fullName>
    </recommendedName>
</protein>
<accession>A0A9W9VC49</accession>
<feature type="domain" description="HhH-GPD" evidence="2">
    <location>
        <begin position="226"/>
        <end position="455"/>
    </location>
</feature>
<dbReference type="GeneID" id="81377060"/>